<comment type="caution">
    <text evidence="1">The sequence shown here is derived from an EMBL/GenBank/DDBJ whole genome shotgun (WGS) entry which is preliminary data.</text>
</comment>
<organism evidence="1 2">
    <name type="scientific">Portunus trituberculatus</name>
    <name type="common">Swimming crab</name>
    <name type="synonym">Neptunus trituberculatus</name>
    <dbReference type="NCBI Taxonomy" id="210409"/>
    <lineage>
        <taxon>Eukaryota</taxon>
        <taxon>Metazoa</taxon>
        <taxon>Ecdysozoa</taxon>
        <taxon>Arthropoda</taxon>
        <taxon>Crustacea</taxon>
        <taxon>Multicrustacea</taxon>
        <taxon>Malacostraca</taxon>
        <taxon>Eumalacostraca</taxon>
        <taxon>Eucarida</taxon>
        <taxon>Decapoda</taxon>
        <taxon>Pleocyemata</taxon>
        <taxon>Brachyura</taxon>
        <taxon>Eubrachyura</taxon>
        <taxon>Portunoidea</taxon>
        <taxon>Portunidae</taxon>
        <taxon>Portuninae</taxon>
        <taxon>Portunus</taxon>
    </lineage>
</organism>
<proteinExistence type="predicted"/>
<name>A0A5B7FGS4_PORTR</name>
<protein>
    <submittedName>
        <fullName evidence="1">Uncharacterized protein</fullName>
    </submittedName>
</protein>
<sequence>MHFQAEPSESTEGYINMLQQKSQVPPECVEFEDSAAQLRTGCSESSRCFLLHWVLARCCSVHRPSAGDTCAQCCVPLTTIKKTGLYMKLTLLP</sequence>
<gene>
    <name evidence="1" type="ORF">E2C01_038122</name>
</gene>
<evidence type="ECO:0000313" key="2">
    <source>
        <dbReference type="Proteomes" id="UP000324222"/>
    </source>
</evidence>
<reference evidence="1 2" key="1">
    <citation type="submission" date="2019-05" db="EMBL/GenBank/DDBJ databases">
        <title>Another draft genome of Portunus trituberculatus and its Hox gene families provides insights of decapod evolution.</title>
        <authorList>
            <person name="Jeong J.-H."/>
            <person name="Song I."/>
            <person name="Kim S."/>
            <person name="Choi T."/>
            <person name="Kim D."/>
            <person name="Ryu S."/>
            <person name="Kim W."/>
        </authorList>
    </citation>
    <scope>NUCLEOTIDE SEQUENCE [LARGE SCALE GENOMIC DNA]</scope>
    <source>
        <tissue evidence="1">Muscle</tissue>
    </source>
</reference>
<dbReference type="Proteomes" id="UP000324222">
    <property type="component" value="Unassembled WGS sequence"/>
</dbReference>
<dbReference type="EMBL" id="VSRR010006289">
    <property type="protein sequence ID" value="MPC44449.1"/>
    <property type="molecule type" value="Genomic_DNA"/>
</dbReference>
<keyword evidence="2" id="KW-1185">Reference proteome</keyword>
<evidence type="ECO:0000313" key="1">
    <source>
        <dbReference type="EMBL" id="MPC44449.1"/>
    </source>
</evidence>
<accession>A0A5B7FGS4</accession>
<dbReference type="AlphaFoldDB" id="A0A5B7FGS4"/>